<evidence type="ECO:0000259" key="4">
    <source>
        <dbReference type="PROSITE" id="PS51371"/>
    </source>
</evidence>
<keyword evidence="2" id="KW-0129">CBS domain</keyword>
<dbReference type="InterPro" id="IPR005105">
    <property type="entry name" value="GlnD_Uridyltrans_N"/>
</dbReference>
<dbReference type="PROSITE" id="PS50042">
    <property type="entry name" value="CNMP_BINDING_3"/>
    <property type="match status" value="1"/>
</dbReference>
<dbReference type="PROSITE" id="PS51371">
    <property type="entry name" value="CBS"/>
    <property type="match status" value="1"/>
</dbReference>
<dbReference type="InterPro" id="IPR000595">
    <property type="entry name" value="cNMP-bd_dom"/>
</dbReference>
<evidence type="ECO:0000313" key="6">
    <source>
        <dbReference type="Proteomes" id="UP000010729"/>
    </source>
</evidence>
<proteinExistence type="predicted"/>
<feature type="domain" description="Cyclic nucleotide-binding" evidence="3">
    <location>
        <begin position="13"/>
        <end position="104"/>
    </location>
</feature>
<dbReference type="OrthoDB" id="9789996at2"/>
<dbReference type="InterPro" id="IPR051462">
    <property type="entry name" value="CBS_domain-containing"/>
</dbReference>
<keyword evidence="1" id="KW-0677">Repeat</keyword>
<evidence type="ECO:0000256" key="2">
    <source>
        <dbReference type="PROSITE-ProRule" id="PRU00703"/>
    </source>
</evidence>
<keyword evidence="6" id="KW-1185">Reference proteome</keyword>
<evidence type="ECO:0000256" key="1">
    <source>
        <dbReference type="ARBA" id="ARBA00022737"/>
    </source>
</evidence>
<dbReference type="CDD" id="cd05401">
    <property type="entry name" value="NT_GlnE_GlnD_like"/>
    <property type="match status" value="1"/>
</dbReference>
<comment type="caution">
    <text evidence="5">The sequence shown here is derived from an EMBL/GenBank/DDBJ whole genome shotgun (WGS) entry which is preliminary data.</text>
</comment>
<dbReference type="EMBL" id="ANPE02000013">
    <property type="protein sequence ID" value="EMY36210.1"/>
    <property type="molecule type" value="Genomic_DNA"/>
</dbReference>
<dbReference type="InterPro" id="IPR018821">
    <property type="entry name" value="DUF294_put_nucleoTrafse_sb-bd"/>
</dbReference>
<dbReference type="AlphaFoldDB" id="N1V4E3"/>
<protein>
    <submittedName>
        <fullName evidence="5">Cyclic-nucleotide signal transduction protein</fullName>
    </submittedName>
</protein>
<reference evidence="5 6" key="1">
    <citation type="journal article" date="2013" name="Genome Announc.">
        <title>Draft Genome Sequence of Arthrobacter crystallopoietes Strain BAB-32, Revealing Genes for Bioremediation.</title>
        <authorList>
            <person name="Joshi M.N."/>
            <person name="Pandit A.S."/>
            <person name="Sharma A."/>
            <person name="Pandya R.V."/>
            <person name="Desai S.M."/>
            <person name="Saxena A.K."/>
            <person name="Bagatharia S.B."/>
        </authorList>
    </citation>
    <scope>NUCLEOTIDE SEQUENCE [LARGE SCALE GENOMIC DNA]</scope>
    <source>
        <strain evidence="5 6">BAB-32</strain>
    </source>
</reference>
<dbReference type="PANTHER" id="PTHR48108">
    <property type="entry name" value="CBS DOMAIN-CONTAINING PROTEIN CBSX2, CHLOROPLASTIC"/>
    <property type="match status" value="1"/>
</dbReference>
<dbReference type="SUPFAM" id="SSF54631">
    <property type="entry name" value="CBS-domain pair"/>
    <property type="match status" value="1"/>
</dbReference>
<dbReference type="InterPro" id="IPR000644">
    <property type="entry name" value="CBS_dom"/>
</dbReference>
<gene>
    <name evidence="5" type="ORF">D477_000310</name>
</gene>
<dbReference type="Gene3D" id="3.10.580.10">
    <property type="entry name" value="CBS-domain"/>
    <property type="match status" value="1"/>
</dbReference>
<name>N1V4E3_9MICC</name>
<dbReference type="Gene3D" id="2.60.120.10">
    <property type="entry name" value="Jelly Rolls"/>
    <property type="match status" value="1"/>
</dbReference>
<evidence type="ECO:0000313" key="5">
    <source>
        <dbReference type="EMBL" id="EMY36210.1"/>
    </source>
</evidence>
<dbReference type="InterPro" id="IPR046342">
    <property type="entry name" value="CBS_dom_sf"/>
</dbReference>
<dbReference type="RefSeq" id="WP_005266120.1">
    <property type="nucleotide sequence ID" value="NZ_ANPE02000013.1"/>
</dbReference>
<dbReference type="Pfam" id="PF00571">
    <property type="entry name" value="CBS"/>
    <property type="match status" value="2"/>
</dbReference>
<dbReference type="InterPro" id="IPR014710">
    <property type="entry name" value="RmlC-like_jellyroll"/>
</dbReference>
<sequence>MTEYLDFLGSQSPYDSLDRDDLAALGARVEVENFPEGTVIIRADGPPLTHLWVVYRGSVEVVDRGRVVEQLGPGSTFGHISLLTNMSPALSVRAREDCVCLRLSDPRTFLAHPERLRFAHFGTLISRERLTGNAALDRTPGSVRALMRPVIWASEDETAATAARRISEASHSCVLISTAKGTGIVTDRDFRECVATGQVDTNAPVALLASVPALAVRDDASQADAFARMVDSGVHHLVVSSQGGQPVGIIRTVDFASAAIRNPLRIRSAIESAPDLEALTAAAKSLRPTLVELGANGEPGLHIANLMTAVVDAILRKIISLTPKPVETPVSWILLGSIARREPMPRSDVDTALVWDGDLTADEAAEARAYAEAVLQTMEACGLPRCAEGANAVNPLFSRSRSGWQDIGDTWIKNPAGYNALLFSSMVIDSRALTELQLGRALTDTVRLGPQSKEFLHAFMLESLAVHPPAGFFRGLAIGHRGTRAAVDLKQMGLKPIASIGRWIAAATGDACGSTIDRLRRGADAKVLTRDEAETLIGAFEHIYQILLERDIASLTAGTGTALSRVRMEELDSLTRRHLRASFRSVAAIQQSIAGSWSSRLRT</sequence>
<organism evidence="5 6">
    <name type="scientific">Arthrobacter crystallopoietes BAB-32</name>
    <dbReference type="NCBI Taxonomy" id="1246476"/>
    <lineage>
        <taxon>Bacteria</taxon>
        <taxon>Bacillati</taxon>
        <taxon>Actinomycetota</taxon>
        <taxon>Actinomycetes</taxon>
        <taxon>Micrococcales</taxon>
        <taxon>Micrococcaceae</taxon>
        <taxon>Crystallibacter</taxon>
    </lineage>
</organism>
<dbReference type="GO" id="GO:0008773">
    <property type="term" value="F:[protein-PII] uridylyltransferase activity"/>
    <property type="evidence" value="ECO:0007669"/>
    <property type="project" value="InterPro"/>
</dbReference>
<dbReference type="SMART" id="SM00100">
    <property type="entry name" value="cNMP"/>
    <property type="match status" value="1"/>
</dbReference>
<evidence type="ECO:0000259" key="3">
    <source>
        <dbReference type="PROSITE" id="PS50042"/>
    </source>
</evidence>
<dbReference type="Proteomes" id="UP000010729">
    <property type="component" value="Unassembled WGS sequence"/>
</dbReference>
<dbReference type="Pfam" id="PF10335">
    <property type="entry name" value="DUF294_C"/>
    <property type="match status" value="1"/>
</dbReference>
<dbReference type="PANTHER" id="PTHR48108:SF26">
    <property type="entry name" value="CBS DOMAIN-CONTAINING PROTEIN DDB_G0289609"/>
    <property type="match status" value="1"/>
</dbReference>
<dbReference type="InterPro" id="IPR018490">
    <property type="entry name" value="cNMP-bd_dom_sf"/>
</dbReference>
<dbReference type="CDD" id="cd00038">
    <property type="entry name" value="CAP_ED"/>
    <property type="match status" value="1"/>
</dbReference>
<dbReference type="Pfam" id="PF00027">
    <property type="entry name" value="cNMP_binding"/>
    <property type="match status" value="1"/>
</dbReference>
<dbReference type="SUPFAM" id="SSF51206">
    <property type="entry name" value="cAMP-binding domain-like"/>
    <property type="match status" value="1"/>
</dbReference>
<accession>N1V4E3</accession>
<dbReference type="Pfam" id="PF03445">
    <property type="entry name" value="DUF294"/>
    <property type="match status" value="1"/>
</dbReference>
<feature type="domain" description="CBS" evidence="4">
    <location>
        <begin position="208"/>
        <end position="266"/>
    </location>
</feature>
<dbReference type="SMART" id="SM00116">
    <property type="entry name" value="CBS"/>
    <property type="match status" value="2"/>
</dbReference>